<evidence type="ECO:0000256" key="1">
    <source>
        <dbReference type="SAM" id="MobiDB-lite"/>
    </source>
</evidence>
<name>A0AAD6ZIK1_9AGAR</name>
<dbReference type="Proteomes" id="UP001218218">
    <property type="component" value="Unassembled WGS sequence"/>
</dbReference>
<evidence type="ECO:0000313" key="3">
    <source>
        <dbReference type="Proteomes" id="UP001218218"/>
    </source>
</evidence>
<keyword evidence="3" id="KW-1185">Reference proteome</keyword>
<dbReference type="EMBL" id="JARIHO010000046">
    <property type="protein sequence ID" value="KAJ7323622.1"/>
    <property type="molecule type" value="Genomic_DNA"/>
</dbReference>
<evidence type="ECO:0000313" key="2">
    <source>
        <dbReference type="EMBL" id="KAJ7323622.1"/>
    </source>
</evidence>
<accession>A0AAD6ZIK1</accession>
<feature type="region of interest" description="Disordered" evidence="1">
    <location>
        <begin position="1"/>
        <end position="47"/>
    </location>
</feature>
<dbReference type="AlphaFoldDB" id="A0AAD6ZIK1"/>
<comment type="caution">
    <text evidence="2">The sequence shown here is derived from an EMBL/GenBank/DDBJ whole genome shotgun (WGS) entry which is preliminary data.</text>
</comment>
<protein>
    <submittedName>
        <fullName evidence="2">Uncharacterized protein</fullName>
    </submittedName>
</protein>
<proteinExistence type="predicted"/>
<gene>
    <name evidence="2" type="ORF">DFH08DRAFT_348600</name>
</gene>
<feature type="compositionally biased region" description="Pro residues" evidence="1">
    <location>
        <begin position="26"/>
        <end position="35"/>
    </location>
</feature>
<reference evidence="2" key="1">
    <citation type="submission" date="2023-03" db="EMBL/GenBank/DDBJ databases">
        <title>Massive genome expansion in bonnet fungi (Mycena s.s.) driven by repeated elements and novel gene families across ecological guilds.</title>
        <authorList>
            <consortium name="Lawrence Berkeley National Laboratory"/>
            <person name="Harder C.B."/>
            <person name="Miyauchi S."/>
            <person name="Viragh M."/>
            <person name="Kuo A."/>
            <person name="Thoen E."/>
            <person name="Andreopoulos B."/>
            <person name="Lu D."/>
            <person name="Skrede I."/>
            <person name="Drula E."/>
            <person name="Henrissat B."/>
            <person name="Morin E."/>
            <person name="Kohler A."/>
            <person name="Barry K."/>
            <person name="LaButti K."/>
            <person name="Morin E."/>
            <person name="Salamov A."/>
            <person name="Lipzen A."/>
            <person name="Mereny Z."/>
            <person name="Hegedus B."/>
            <person name="Baldrian P."/>
            <person name="Stursova M."/>
            <person name="Weitz H."/>
            <person name="Taylor A."/>
            <person name="Grigoriev I.V."/>
            <person name="Nagy L.G."/>
            <person name="Martin F."/>
            <person name="Kauserud H."/>
        </authorList>
    </citation>
    <scope>NUCLEOTIDE SEQUENCE</scope>
    <source>
        <strain evidence="2">CBHHK002</strain>
    </source>
</reference>
<organism evidence="2 3">
    <name type="scientific">Mycena albidolilacea</name>
    <dbReference type="NCBI Taxonomy" id="1033008"/>
    <lineage>
        <taxon>Eukaryota</taxon>
        <taxon>Fungi</taxon>
        <taxon>Dikarya</taxon>
        <taxon>Basidiomycota</taxon>
        <taxon>Agaricomycotina</taxon>
        <taxon>Agaricomycetes</taxon>
        <taxon>Agaricomycetidae</taxon>
        <taxon>Agaricales</taxon>
        <taxon>Marasmiineae</taxon>
        <taxon>Mycenaceae</taxon>
        <taxon>Mycena</taxon>
    </lineage>
</organism>
<sequence length="230" mass="25294">MYTAGFSEHAFPTPPPSSAFAWDTPLRPPPPPSRPGSPLSPRRMFPDSDARSFRDIPSYTLLLPASALPSRCGHTLQAPTRSSPLGDLALLTLPGRCPLLDASATAARPAFLILGRPPYTPWRPRRPVSIRLSVMHWAPPSVIPRLYCLFATRTSSAWMLRPVPKRKLPSAASYTPQRPPCPSAAIIGVHCFLYVSARAFLPPGQRDGCPRGPAFTPLAYYMLMLRLRVF</sequence>